<dbReference type="InterPro" id="IPR036188">
    <property type="entry name" value="FAD/NAD-bd_sf"/>
</dbReference>
<protein>
    <submittedName>
        <fullName evidence="7">Uncharacterized protein</fullName>
    </submittedName>
</protein>
<dbReference type="GO" id="GO:0050660">
    <property type="term" value="F:flavin adenine dinucleotide binding"/>
    <property type="evidence" value="ECO:0007669"/>
    <property type="project" value="InterPro"/>
</dbReference>
<feature type="region of interest" description="Disordered" evidence="6">
    <location>
        <begin position="558"/>
        <end position="614"/>
    </location>
</feature>
<comment type="caution">
    <text evidence="7">The sequence shown here is derived from an EMBL/GenBank/DDBJ whole genome shotgun (WGS) entry which is preliminary data.</text>
</comment>
<dbReference type="InterPro" id="IPR051209">
    <property type="entry name" value="FAD-bind_Monooxygenase_sf"/>
</dbReference>
<dbReference type="GO" id="GO:0050661">
    <property type="term" value="F:NADP binding"/>
    <property type="evidence" value="ECO:0007669"/>
    <property type="project" value="InterPro"/>
</dbReference>
<dbReference type="EMBL" id="JAACFV010000063">
    <property type="protein sequence ID" value="KAF7507823.1"/>
    <property type="molecule type" value="Genomic_DNA"/>
</dbReference>
<evidence type="ECO:0000256" key="3">
    <source>
        <dbReference type="ARBA" id="ARBA00022630"/>
    </source>
</evidence>
<dbReference type="GO" id="GO:0004499">
    <property type="term" value="F:N,N-dimethylaniline monooxygenase activity"/>
    <property type="evidence" value="ECO:0007669"/>
    <property type="project" value="InterPro"/>
</dbReference>
<dbReference type="AlphaFoldDB" id="A0A8H7E4G7"/>
<dbReference type="Pfam" id="PF00743">
    <property type="entry name" value="FMO-like"/>
    <property type="match status" value="1"/>
</dbReference>
<feature type="compositionally biased region" description="Acidic residues" evidence="6">
    <location>
        <begin position="585"/>
        <end position="594"/>
    </location>
</feature>
<organism evidence="7 8">
    <name type="scientific">Endocarpon pusillum</name>
    <dbReference type="NCBI Taxonomy" id="364733"/>
    <lineage>
        <taxon>Eukaryota</taxon>
        <taxon>Fungi</taxon>
        <taxon>Dikarya</taxon>
        <taxon>Ascomycota</taxon>
        <taxon>Pezizomycotina</taxon>
        <taxon>Eurotiomycetes</taxon>
        <taxon>Chaetothyriomycetidae</taxon>
        <taxon>Verrucariales</taxon>
        <taxon>Verrucariaceae</taxon>
        <taxon>Endocarpon</taxon>
    </lineage>
</organism>
<dbReference type="SUPFAM" id="SSF51905">
    <property type="entry name" value="FAD/NAD(P)-binding domain"/>
    <property type="match status" value="2"/>
</dbReference>
<evidence type="ECO:0000256" key="2">
    <source>
        <dbReference type="ARBA" id="ARBA00010139"/>
    </source>
</evidence>
<keyword evidence="4" id="KW-0274">FAD</keyword>
<evidence type="ECO:0000256" key="5">
    <source>
        <dbReference type="ARBA" id="ARBA00023002"/>
    </source>
</evidence>
<evidence type="ECO:0000256" key="6">
    <source>
        <dbReference type="SAM" id="MobiDB-lite"/>
    </source>
</evidence>
<dbReference type="OrthoDB" id="74360at2759"/>
<evidence type="ECO:0000256" key="4">
    <source>
        <dbReference type="ARBA" id="ARBA00022827"/>
    </source>
</evidence>
<evidence type="ECO:0000313" key="7">
    <source>
        <dbReference type="EMBL" id="KAF7507823.1"/>
    </source>
</evidence>
<keyword evidence="8" id="KW-1185">Reference proteome</keyword>
<keyword evidence="5" id="KW-0560">Oxidoreductase</keyword>
<proteinExistence type="inferred from homology"/>
<comment type="cofactor">
    <cofactor evidence="1">
        <name>FAD</name>
        <dbReference type="ChEBI" id="CHEBI:57692"/>
    </cofactor>
</comment>
<feature type="compositionally biased region" description="Gly residues" evidence="6">
    <location>
        <begin position="601"/>
        <end position="614"/>
    </location>
</feature>
<dbReference type="Proteomes" id="UP000606974">
    <property type="component" value="Unassembled WGS sequence"/>
</dbReference>
<comment type="similarity">
    <text evidence="2">Belongs to the FAD-binding monooxygenase family.</text>
</comment>
<dbReference type="Gene3D" id="3.50.50.60">
    <property type="entry name" value="FAD/NAD(P)-binding domain"/>
    <property type="match status" value="2"/>
</dbReference>
<dbReference type="PANTHER" id="PTHR42877:SF8">
    <property type="entry name" value="MONOOXYGENASE"/>
    <property type="match status" value="1"/>
</dbReference>
<keyword evidence="3" id="KW-0285">Flavoprotein</keyword>
<evidence type="ECO:0000313" key="8">
    <source>
        <dbReference type="Proteomes" id="UP000606974"/>
    </source>
</evidence>
<gene>
    <name evidence="7" type="ORF">GJ744_010124</name>
</gene>
<sequence>MDPLREEAIFNERHVKIICIGAGASGLCFAYKLQRSFRNYSLTIYEKNPEIGGTWFENRYPGCACDVPSHNYAYSFEPKHDWTSVYASSAEIKTYFQDFARKYGLRKFLRTLHVVRKAQWLEEDGKWEVEVHDLATGQVVRDSCHFLIHACGYLNKPAWPKLPGLDEYKGIKLHSADYDETVSLEEKKVILIGNGSSAAQILPAIQPIVKQVKIFIRSPLWLLPDISSGQRHFTPEEIRIFKNDPTATLELRKLNETTMNSIFSVYLRDSSLQAECRALLSSEMKKVLQDETMEKKLIPTFFVGCKRVVPSGLSYLKALLKDNVTMVHSGVASFTETGCTSEDGTFHSGEVIICATGFDTSYIPHYPIIGPNGRNMQDEWAKCLTSYMGVAVAEFPNMFTFLGPYSPVSNGPTLIAIEAQADYILHFLDRYQTTPTLQSVSPTRSAVSDFLSHTSHFMSTRSVWTDHCRSSHNNHSIGLRTPTTWPGSTLHYLEALREPRPDDWHFVHRGNRFDWLGPSGISQAEWDPTCDLAYYIRGADDGRWATWWRRNQVVSRSGSRPERKLHRQGKLTGTREVAEGKMGREEEDEEEGEVHEDHKAGGGVIIESGGGITA</sequence>
<accession>A0A8H7E4G7</accession>
<reference evidence="7" key="1">
    <citation type="submission" date="2020-02" db="EMBL/GenBank/DDBJ databases">
        <authorList>
            <person name="Palmer J.M."/>
        </authorList>
    </citation>
    <scope>NUCLEOTIDE SEQUENCE</scope>
    <source>
        <strain evidence="7">EPUS1.4</strain>
        <tissue evidence="7">Thallus</tissue>
    </source>
</reference>
<dbReference type="PANTHER" id="PTHR42877">
    <property type="entry name" value="L-ORNITHINE N(5)-MONOOXYGENASE-RELATED"/>
    <property type="match status" value="1"/>
</dbReference>
<dbReference type="InterPro" id="IPR020946">
    <property type="entry name" value="Flavin_mOase-like"/>
</dbReference>
<name>A0A8H7E4G7_9EURO</name>
<evidence type="ECO:0000256" key="1">
    <source>
        <dbReference type="ARBA" id="ARBA00001974"/>
    </source>
</evidence>